<keyword evidence="1" id="KW-0687">Ribonucleoprotein</keyword>
<evidence type="ECO:0000313" key="1">
    <source>
        <dbReference type="EMBL" id="JAG09335.1"/>
    </source>
</evidence>
<name>A0A0A9WWU9_LYGHE</name>
<reference evidence="1" key="2">
    <citation type="submission" date="2014-07" db="EMBL/GenBank/DDBJ databases">
        <authorList>
            <person name="Hull J."/>
        </authorList>
    </citation>
    <scope>NUCLEOTIDE SEQUENCE</scope>
</reference>
<sequence>MKMKPVSCPIEWSRPEMTKPADSIQSSNFTWSEPPSFEAEGPLDMSLLMQHYYGRAWRIAKQTHEYEKAVKANLNNAFLERQCIIKAKIHRQKMAMNVKVEKPRYIYPKFRNIPSRIDTYRKVQASGSTNRKVQAQ</sequence>
<dbReference type="EMBL" id="GBRD01009836">
    <property type="protein sequence ID" value="JAG55988.1"/>
    <property type="molecule type" value="Transcribed_RNA"/>
</dbReference>
<keyword evidence="1" id="KW-0689">Ribosomal protein</keyword>
<dbReference type="EMBL" id="GBHO01034269">
    <property type="protein sequence ID" value="JAG09335.1"/>
    <property type="molecule type" value="Transcribed_RNA"/>
</dbReference>
<protein>
    <submittedName>
        <fullName evidence="1">50S ribosomal protein L17</fullName>
    </submittedName>
</protein>
<reference evidence="1" key="1">
    <citation type="journal article" date="2014" name="PLoS ONE">
        <title>Transcriptome-Based Identification of ABC Transporters in the Western Tarnished Plant Bug Lygus hesperus.</title>
        <authorList>
            <person name="Hull J.J."/>
            <person name="Chaney K."/>
            <person name="Geib S.M."/>
            <person name="Fabrick J.A."/>
            <person name="Brent C.S."/>
            <person name="Walsh D."/>
            <person name="Lavine L.C."/>
        </authorList>
    </citation>
    <scope>NUCLEOTIDE SEQUENCE</scope>
</reference>
<dbReference type="GO" id="GO:0005840">
    <property type="term" value="C:ribosome"/>
    <property type="evidence" value="ECO:0007669"/>
    <property type="project" value="UniProtKB-KW"/>
</dbReference>
<proteinExistence type="predicted"/>
<organism evidence="1">
    <name type="scientific">Lygus hesperus</name>
    <name type="common">Western plant bug</name>
    <dbReference type="NCBI Taxonomy" id="30085"/>
    <lineage>
        <taxon>Eukaryota</taxon>
        <taxon>Metazoa</taxon>
        <taxon>Ecdysozoa</taxon>
        <taxon>Arthropoda</taxon>
        <taxon>Hexapoda</taxon>
        <taxon>Insecta</taxon>
        <taxon>Pterygota</taxon>
        <taxon>Neoptera</taxon>
        <taxon>Paraneoptera</taxon>
        <taxon>Hemiptera</taxon>
        <taxon>Heteroptera</taxon>
        <taxon>Panheteroptera</taxon>
        <taxon>Cimicomorpha</taxon>
        <taxon>Miridae</taxon>
        <taxon>Mirini</taxon>
        <taxon>Lygus</taxon>
    </lineage>
</organism>
<dbReference type="AlphaFoldDB" id="A0A0A9WWU9"/>
<evidence type="ECO:0000313" key="2">
    <source>
        <dbReference type="EMBL" id="JAG55988.1"/>
    </source>
</evidence>
<accession>A0A0A9WWU9</accession>
<gene>
    <name evidence="1" type="primary">rplQ_1</name>
    <name evidence="1" type="ORF">CM83_99114</name>
</gene>
<reference evidence="2" key="3">
    <citation type="submission" date="2014-09" db="EMBL/GenBank/DDBJ databases">
        <authorList>
            <person name="Magalhaes I.L.F."/>
            <person name="Oliveira U."/>
            <person name="Santos F.R."/>
            <person name="Vidigal T.H.D.A."/>
            <person name="Brescovit A.D."/>
            <person name="Santos A.J."/>
        </authorList>
    </citation>
    <scope>NUCLEOTIDE SEQUENCE</scope>
</reference>